<dbReference type="RefSeq" id="WP_069669827.1">
    <property type="nucleotide sequence ID" value="NZ_JAPFIM010000025.1"/>
</dbReference>
<feature type="domain" description="Ketoreductase" evidence="3">
    <location>
        <begin position="4"/>
        <end position="194"/>
    </location>
</feature>
<reference evidence="4" key="2">
    <citation type="submission" date="2022-11" db="EMBL/GenBank/DDBJ databases">
        <title>Role of the vibriolysin VemA secreted by the emergent pathogen Vibrio europaeus in the colonization of Manila clam mucus.</title>
        <authorList>
            <person name="Martinez C."/>
            <person name="Rodriguez S."/>
            <person name="Vences A."/>
            <person name="Barja J.L."/>
            <person name="Toranzo A.E."/>
            <person name="Dubert J."/>
        </authorList>
    </citation>
    <scope>NUCLEOTIDE SEQUENCE</scope>
    <source>
        <strain evidence="4">3454</strain>
    </source>
</reference>
<evidence type="ECO:0000256" key="2">
    <source>
        <dbReference type="ARBA" id="ARBA00023002"/>
    </source>
</evidence>
<keyword evidence="5" id="KW-0614">Plasmid</keyword>
<evidence type="ECO:0000313" key="5">
    <source>
        <dbReference type="EMBL" id="OAM96832.1"/>
    </source>
</evidence>
<dbReference type="AlphaFoldDB" id="A0A178J457"/>
<reference evidence="5 6" key="1">
    <citation type="submission" date="2016-03" db="EMBL/GenBank/DDBJ databases">
        <title>Draft genome sequence of the Vibrio tubiashii subs. europaeus.</title>
        <authorList>
            <person name="Spinard E."/>
            <person name="Dubert J."/>
            <person name="Nelson D.R."/>
            <person name="Barja J.L."/>
        </authorList>
    </citation>
    <scope>NUCLEOTIDE SEQUENCE [LARGE SCALE GENOMIC DNA]</scope>
    <source>
        <strain evidence="6">PP-638</strain>
        <strain evidence="5">PP2-638</strain>
        <plasmid evidence="5">p251_like</plasmid>
    </source>
</reference>
<dbReference type="SUPFAM" id="SSF51735">
    <property type="entry name" value="NAD(P)-binding Rossmann-fold domains"/>
    <property type="match status" value="1"/>
</dbReference>
<dbReference type="PANTHER" id="PTHR42760">
    <property type="entry name" value="SHORT-CHAIN DEHYDROGENASES/REDUCTASES FAMILY MEMBER"/>
    <property type="match status" value="1"/>
</dbReference>
<accession>A0A178J457</accession>
<comment type="caution">
    <text evidence="5">The sequence shown here is derived from an EMBL/GenBank/DDBJ whole genome shotgun (WGS) entry which is preliminary data.</text>
</comment>
<name>A0A178J457_9VIBR</name>
<dbReference type="InterPro" id="IPR036291">
    <property type="entry name" value="NAD(P)-bd_dom_sf"/>
</dbReference>
<dbReference type="Proteomes" id="UP000094761">
    <property type="component" value="Unassembled WGS sequence"/>
</dbReference>
<dbReference type="EMBL" id="JAPFIT010000033">
    <property type="protein sequence ID" value="MDC5743537.1"/>
    <property type="molecule type" value="Genomic_DNA"/>
</dbReference>
<protein>
    <submittedName>
        <fullName evidence="4">SDR family oxidoreductase</fullName>
    </submittedName>
</protein>
<geneLocation type="plasmid" evidence="5">
    <name>p251_like</name>
</geneLocation>
<proteinExistence type="inferred from homology"/>
<dbReference type="GO" id="GO:0030497">
    <property type="term" value="P:fatty acid elongation"/>
    <property type="evidence" value="ECO:0007669"/>
    <property type="project" value="TreeGrafter"/>
</dbReference>
<dbReference type="InterPro" id="IPR002347">
    <property type="entry name" value="SDR_fam"/>
</dbReference>
<dbReference type="SMART" id="SM00822">
    <property type="entry name" value="PKS_KR"/>
    <property type="match status" value="1"/>
</dbReference>
<evidence type="ECO:0000313" key="6">
    <source>
        <dbReference type="Proteomes" id="UP000094761"/>
    </source>
</evidence>
<organism evidence="5 6">
    <name type="scientific">Vibrio europaeus</name>
    <dbReference type="NCBI Taxonomy" id="300876"/>
    <lineage>
        <taxon>Bacteria</taxon>
        <taxon>Pseudomonadati</taxon>
        <taxon>Pseudomonadota</taxon>
        <taxon>Gammaproteobacteria</taxon>
        <taxon>Vibrionales</taxon>
        <taxon>Vibrionaceae</taxon>
        <taxon>Vibrio</taxon>
        <taxon>Vibrio oreintalis group</taxon>
    </lineage>
</organism>
<dbReference type="PRINTS" id="PR00081">
    <property type="entry name" value="GDHRDH"/>
</dbReference>
<dbReference type="Gene3D" id="3.40.50.720">
    <property type="entry name" value="NAD(P)-binding Rossmann-like Domain"/>
    <property type="match status" value="1"/>
</dbReference>
<dbReference type="OrthoDB" id="9804774at2"/>
<dbReference type="InterPro" id="IPR057326">
    <property type="entry name" value="KR_dom"/>
</dbReference>
<gene>
    <name evidence="5" type="ORF">AZ468_24410</name>
    <name evidence="4" type="ORF">OPW20_26090</name>
</gene>
<dbReference type="Proteomes" id="UP001150001">
    <property type="component" value="Unassembled WGS sequence"/>
</dbReference>
<dbReference type="FunFam" id="3.40.50.720:FF:000173">
    <property type="entry name" value="3-oxoacyl-[acyl-carrier protein] reductase"/>
    <property type="match status" value="1"/>
</dbReference>
<keyword evidence="7" id="KW-1185">Reference proteome</keyword>
<dbReference type="GO" id="GO:0016616">
    <property type="term" value="F:oxidoreductase activity, acting on the CH-OH group of donors, NAD or NADP as acceptor"/>
    <property type="evidence" value="ECO:0007669"/>
    <property type="project" value="TreeGrafter"/>
</dbReference>
<sequence>MSKGVMLISGGNRGIGKAIGYGLMAKEYHLALTYRENQEQAEEIRTTLSQAHKSRVSIHQLDVSCPTQCHQLVTQLHHTFGPIHALINNAGMTLDKLFIHYTQTEMDRILSTNLRGTINLSLAAQSSLKQSARLAGYAHIVNLSSSSALSGKAGQIPYSCAKGGILGFTRLCARLLSKHHIYVNAVSPGYIDTDMTRKVPKHTYQHILDANAIPNIGQPQDVAALVCDLVRRPQPYSTGQVYRVDGGKFC</sequence>
<evidence type="ECO:0000313" key="7">
    <source>
        <dbReference type="Proteomes" id="UP001150001"/>
    </source>
</evidence>
<evidence type="ECO:0000256" key="1">
    <source>
        <dbReference type="ARBA" id="ARBA00006484"/>
    </source>
</evidence>
<keyword evidence="2" id="KW-0560">Oxidoreductase</keyword>
<evidence type="ECO:0000313" key="4">
    <source>
        <dbReference type="EMBL" id="MDC5743537.1"/>
    </source>
</evidence>
<comment type="similarity">
    <text evidence="1">Belongs to the short-chain dehydrogenases/reductases (SDR) family.</text>
</comment>
<dbReference type="EMBL" id="LUAX01000008">
    <property type="protein sequence ID" value="OAM96832.1"/>
    <property type="molecule type" value="Genomic_DNA"/>
</dbReference>
<evidence type="ECO:0000259" key="3">
    <source>
        <dbReference type="SMART" id="SM00822"/>
    </source>
</evidence>
<dbReference type="Pfam" id="PF13561">
    <property type="entry name" value="adh_short_C2"/>
    <property type="match status" value="1"/>
</dbReference>
<dbReference type="PANTHER" id="PTHR42760:SF40">
    <property type="entry name" value="3-OXOACYL-[ACYL-CARRIER-PROTEIN] REDUCTASE, CHLOROPLASTIC"/>
    <property type="match status" value="1"/>
</dbReference>
<dbReference type="GeneID" id="78078865"/>
<dbReference type="PRINTS" id="PR00080">
    <property type="entry name" value="SDRFAMILY"/>
</dbReference>